<evidence type="ECO:0000259" key="4">
    <source>
        <dbReference type="PROSITE" id="PS51194"/>
    </source>
</evidence>
<feature type="non-terminal residue" evidence="6">
    <location>
        <position position="1"/>
    </location>
</feature>
<dbReference type="PANTHER" id="PTHR30612">
    <property type="entry name" value="SECA INNER MEMBRANE COMPONENT OF SEC PROTEIN SECRETION SYSTEM"/>
    <property type="match status" value="1"/>
</dbReference>
<evidence type="ECO:0000256" key="2">
    <source>
        <dbReference type="ARBA" id="ARBA00022927"/>
    </source>
</evidence>
<dbReference type="GO" id="GO:0006886">
    <property type="term" value="P:intracellular protein transport"/>
    <property type="evidence" value="ECO:0007669"/>
    <property type="project" value="InterPro"/>
</dbReference>
<dbReference type="OrthoDB" id="27934at2759"/>
<keyword evidence="3" id="KW-0811">Translocation</keyword>
<dbReference type="InterPro" id="IPR014018">
    <property type="entry name" value="SecA_motor_DEAD"/>
</dbReference>
<protein>
    <submittedName>
        <fullName evidence="6">Uncharacterized protein</fullName>
    </submittedName>
</protein>
<accession>A0A816GNZ3</accession>
<reference evidence="6" key="1">
    <citation type="submission" date="2021-02" db="EMBL/GenBank/DDBJ databases">
        <authorList>
            <person name="Nowell W R."/>
        </authorList>
    </citation>
    <scope>NUCLEOTIDE SEQUENCE</scope>
</reference>
<evidence type="ECO:0000313" key="6">
    <source>
        <dbReference type="EMBL" id="CAF1677007.1"/>
    </source>
</evidence>
<gene>
    <name evidence="7" type="ORF">GIL414_LOCUS39131</name>
    <name evidence="6" type="ORF">KQP761_LOCUS35617</name>
</gene>
<dbReference type="InterPro" id="IPR027417">
    <property type="entry name" value="P-loop_NTPase"/>
</dbReference>
<keyword evidence="1" id="KW-0963">Cytoplasm</keyword>
<evidence type="ECO:0000256" key="3">
    <source>
        <dbReference type="ARBA" id="ARBA00023010"/>
    </source>
</evidence>
<dbReference type="InterPro" id="IPR000185">
    <property type="entry name" value="SecA"/>
</dbReference>
<keyword evidence="2" id="KW-0653">Protein transport</keyword>
<evidence type="ECO:0000259" key="5">
    <source>
        <dbReference type="PROSITE" id="PS51196"/>
    </source>
</evidence>
<dbReference type="GO" id="GO:0006605">
    <property type="term" value="P:protein targeting"/>
    <property type="evidence" value="ECO:0007669"/>
    <property type="project" value="InterPro"/>
</dbReference>
<dbReference type="SUPFAM" id="SSF52540">
    <property type="entry name" value="P-loop containing nucleoside triphosphate hydrolases"/>
    <property type="match status" value="1"/>
</dbReference>
<evidence type="ECO:0000313" key="7">
    <source>
        <dbReference type="EMBL" id="CAF4605898.1"/>
    </source>
</evidence>
<keyword evidence="2" id="KW-0813">Transport</keyword>
<dbReference type="Proteomes" id="UP000681720">
    <property type="component" value="Unassembled WGS sequence"/>
</dbReference>
<dbReference type="GO" id="GO:0005524">
    <property type="term" value="F:ATP binding"/>
    <property type="evidence" value="ECO:0007669"/>
    <property type="project" value="InterPro"/>
</dbReference>
<evidence type="ECO:0000313" key="8">
    <source>
        <dbReference type="Proteomes" id="UP000663834"/>
    </source>
</evidence>
<sequence>MESWFSSVFRIKAFFQRYKQRLYGLTGTLGSENSQSFLSDLYHVQFADLPTSRKKSYFQLPSKVSFEYGDWLDLIAKESIEQARERPVLVICENVEATENIWNELIRHGVPPHRIEKYRRDGDNVEERFRQQPATVGDIIIVTNKGGRGTDIHVDSHVNSNGGMHVILSYLPENVRVEEQAFGRTARNGAAGTGQFILQVEKSIYENMYELNQYPDNQRQKKLEDLSDIILEREKIQRDNKEAARLSDLKQKSILRLEVEEELFDKFNQFKKKISKEIFEPLFTDRSEKSKEKFLEVFENILKNRWAFWLDKVKNSIDDIE</sequence>
<dbReference type="Pfam" id="PF00271">
    <property type="entry name" value="Helicase_C"/>
    <property type="match status" value="1"/>
</dbReference>
<comment type="caution">
    <text evidence="6">The sequence shown here is derived from an EMBL/GenBank/DDBJ whole genome shotgun (WGS) entry which is preliminary data.</text>
</comment>
<dbReference type="PROSITE" id="PS51194">
    <property type="entry name" value="HELICASE_CTER"/>
    <property type="match status" value="1"/>
</dbReference>
<dbReference type="EMBL" id="CAJNOW010020033">
    <property type="protein sequence ID" value="CAF1677007.1"/>
    <property type="molecule type" value="Genomic_DNA"/>
</dbReference>
<dbReference type="PROSITE" id="PS51196">
    <property type="entry name" value="SECA_MOTOR_DEAD"/>
    <property type="match status" value="1"/>
</dbReference>
<feature type="domain" description="SecA family profile" evidence="5">
    <location>
        <begin position="1"/>
        <end position="230"/>
    </location>
</feature>
<evidence type="ECO:0000256" key="1">
    <source>
        <dbReference type="ARBA" id="ARBA00022490"/>
    </source>
</evidence>
<dbReference type="Proteomes" id="UP000663834">
    <property type="component" value="Unassembled WGS sequence"/>
</dbReference>
<name>A0A816GNZ3_9BILA</name>
<dbReference type="Gene3D" id="3.40.50.300">
    <property type="entry name" value="P-loop containing nucleotide triphosphate hydrolases"/>
    <property type="match status" value="1"/>
</dbReference>
<dbReference type="InterPro" id="IPR001650">
    <property type="entry name" value="Helicase_C-like"/>
</dbReference>
<dbReference type="EMBL" id="CAJOBJ010105205">
    <property type="protein sequence ID" value="CAF4605898.1"/>
    <property type="molecule type" value="Genomic_DNA"/>
</dbReference>
<proteinExistence type="predicted"/>
<dbReference type="AlphaFoldDB" id="A0A816GNZ3"/>
<dbReference type="PANTHER" id="PTHR30612:SF0">
    <property type="entry name" value="CHLOROPLAST PROTEIN-TRANSPORTING ATPASE"/>
    <property type="match status" value="1"/>
</dbReference>
<organism evidence="6 8">
    <name type="scientific">Rotaria magnacalcarata</name>
    <dbReference type="NCBI Taxonomy" id="392030"/>
    <lineage>
        <taxon>Eukaryota</taxon>
        <taxon>Metazoa</taxon>
        <taxon>Spiralia</taxon>
        <taxon>Gnathifera</taxon>
        <taxon>Rotifera</taxon>
        <taxon>Eurotatoria</taxon>
        <taxon>Bdelloidea</taxon>
        <taxon>Philodinida</taxon>
        <taxon>Philodinidae</taxon>
        <taxon>Rotaria</taxon>
    </lineage>
</organism>
<feature type="domain" description="Helicase C-terminal" evidence="4">
    <location>
        <begin position="67"/>
        <end position="227"/>
    </location>
</feature>